<reference evidence="2 3" key="1">
    <citation type="submission" date="2017-01" db="EMBL/GenBank/DDBJ databases">
        <title>Whole-Genome Shotgun Sequencing of Two beta-Proteobacterial Species in Search of the Bulgecin Biosynthetic Cluster.</title>
        <authorList>
            <person name="Horsman M.E."/>
            <person name="Marous D.R."/>
            <person name="Li R."/>
            <person name="Oliver R.A."/>
            <person name="Byun B."/>
            <person name="Emrich S.J."/>
            <person name="Boggess B."/>
            <person name="Townsend C.A."/>
            <person name="Mobashery S."/>
        </authorList>
    </citation>
    <scope>NUCLEOTIDE SEQUENCE [LARGE SCALE GENOMIC DNA]</scope>
    <source>
        <strain evidence="2 3">ATCC 31433</strain>
    </source>
</reference>
<comment type="caution">
    <text evidence="2">The sequence shown here is derived from an EMBL/GenBank/DDBJ whole genome shotgun (WGS) entry which is preliminary data.</text>
</comment>
<name>A0A2A4EN86_9BURK</name>
<evidence type="ECO:0000256" key="1">
    <source>
        <dbReference type="SAM" id="SignalP"/>
    </source>
</evidence>
<organism evidence="2 3">
    <name type="scientific">Burkholderia ubonensis subsp. mesacidophila</name>
    <dbReference type="NCBI Taxonomy" id="265293"/>
    <lineage>
        <taxon>Bacteria</taxon>
        <taxon>Pseudomonadati</taxon>
        <taxon>Pseudomonadota</taxon>
        <taxon>Betaproteobacteria</taxon>
        <taxon>Burkholderiales</taxon>
        <taxon>Burkholderiaceae</taxon>
        <taxon>Burkholderia</taxon>
        <taxon>Burkholderia cepacia complex</taxon>
    </lineage>
</organism>
<proteinExistence type="predicted"/>
<dbReference type="RefSeq" id="WP_084904312.1">
    <property type="nucleotide sequence ID" value="NZ_CP020737.1"/>
</dbReference>
<dbReference type="PROSITE" id="PS51257">
    <property type="entry name" value="PROKAR_LIPOPROTEIN"/>
    <property type="match status" value="1"/>
</dbReference>
<dbReference type="EMBL" id="MTZU01000131">
    <property type="protein sequence ID" value="PCE21579.1"/>
    <property type="molecule type" value="Genomic_DNA"/>
</dbReference>
<gene>
    <name evidence="2" type="ORF">BZL54_35435</name>
</gene>
<accession>A0A2A4EN86</accession>
<evidence type="ECO:0000313" key="2">
    <source>
        <dbReference type="EMBL" id="PCE21579.1"/>
    </source>
</evidence>
<sequence>MKRSTLRTASALLLAGGACLAAVRPQPAAAGPAAQAAQAAPARSPYRPVSLPRHAKAYYQLAKGIDDLHVRSTASGNLIRFSYRVTDPLMARPLADTKAPAYLYGQASHALLVIPVMDQIGALRQTGQLEAGQEYWMVFSNKGEPIKRGERVSILIDSLHIDGLVVE</sequence>
<evidence type="ECO:0008006" key="4">
    <source>
        <dbReference type="Google" id="ProtNLM"/>
    </source>
</evidence>
<evidence type="ECO:0000313" key="3">
    <source>
        <dbReference type="Proteomes" id="UP000217994"/>
    </source>
</evidence>
<keyword evidence="1" id="KW-0732">Signal</keyword>
<protein>
    <recommendedName>
        <fullName evidence="4">Transmembrane protein</fullName>
    </recommendedName>
</protein>
<feature type="signal peptide" evidence="1">
    <location>
        <begin position="1"/>
        <end position="21"/>
    </location>
</feature>
<dbReference type="AlphaFoldDB" id="A0A2A4EN86"/>
<dbReference type="GeneID" id="69002345"/>
<dbReference type="Proteomes" id="UP000217994">
    <property type="component" value="Unassembled WGS sequence"/>
</dbReference>
<feature type="chain" id="PRO_5012946494" description="Transmembrane protein" evidence="1">
    <location>
        <begin position="22"/>
        <end position="167"/>
    </location>
</feature>